<dbReference type="Proteomes" id="UP000320582">
    <property type="component" value="Unassembled WGS sequence"/>
</dbReference>
<evidence type="ECO:0000313" key="2">
    <source>
        <dbReference type="EMBL" id="TQM89685.1"/>
    </source>
</evidence>
<organism evidence="2 3">
    <name type="scientific">Roseinatronobacter monicus</name>
    <dbReference type="NCBI Taxonomy" id="393481"/>
    <lineage>
        <taxon>Bacteria</taxon>
        <taxon>Pseudomonadati</taxon>
        <taxon>Pseudomonadota</taxon>
        <taxon>Alphaproteobacteria</taxon>
        <taxon>Rhodobacterales</taxon>
        <taxon>Paracoccaceae</taxon>
        <taxon>Roseinatronobacter</taxon>
    </lineage>
</organism>
<gene>
    <name evidence="2" type="ORF">BD293_4355</name>
</gene>
<feature type="region of interest" description="Disordered" evidence="1">
    <location>
        <begin position="89"/>
        <end position="122"/>
    </location>
</feature>
<dbReference type="RefSeq" id="WP_142085689.1">
    <property type="nucleotide sequence ID" value="NZ_VFPT01000005.1"/>
</dbReference>
<sequence>MQSAGAVLDLTDPEALLNARAGNRISEIEKHIAANKPMEEYLRGQLCEAPNLGLFFSESVCYRSEGLTYSPCGQEFTLLPGESINESNHLTTVQTNAETGVSTTDQALTTTTSNDEQESFAS</sequence>
<proteinExistence type="predicted"/>
<keyword evidence="3" id="KW-1185">Reference proteome</keyword>
<protein>
    <submittedName>
        <fullName evidence="2">Uncharacterized protein</fullName>
    </submittedName>
</protein>
<feature type="compositionally biased region" description="Low complexity" evidence="1">
    <location>
        <begin position="103"/>
        <end position="112"/>
    </location>
</feature>
<feature type="compositionally biased region" description="Polar residues" evidence="1">
    <location>
        <begin position="89"/>
        <end position="102"/>
    </location>
</feature>
<dbReference type="EMBL" id="VFPT01000005">
    <property type="protein sequence ID" value="TQM89685.1"/>
    <property type="molecule type" value="Genomic_DNA"/>
</dbReference>
<evidence type="ECO:0000313" key="3">
    <source>
        <dbReference type="Proteomes" id="UP000320582"/>
    </source>
</evidence>
<evidence type="ECO:0000256" key="1">
    <source>
        <dbReference type="SAM" id="MobiDB-lite"/>
    </source>
</evidence>
<dbReference type="AlphaFoldDB" id="A0A543K3P3"/>
<accession>A0A543K3P3</accession>
<comment type="caution">
    <text evidence="2">The sequence shown here is derived from an EMBL/GenBank/DDBJ whole genome shotgun (WGS) entry which is preliminary data.</text>
</comment>
<name>A0A543K3P3_9RHOB</name>
<reference evidence="2 3" key="1">
    <citation type="submission" date="2019-06" db="EMBL/GenBank/DDBJ databases">
        <title>Genomic Encyclopedia of Archaeal and Bacterial Type Strains, Phase II (KMG-II): from individual species to whole genera.</title>
        <authorList>
            <person name="Goeker M."/>
        </authorList>
    </citation>
    <scope>NUCLEOTIDE SEQUENCE [LARGE SCALE GENOMIC DNA]</scope>
    <source>
        <strain evidence="2 3">DSM 18423</strain>
    </source>
</reference>